<dbReference type="PANTHER" id="PTHR34138:SF1">
    <property type="entry name" value="CELL SHAPE-DETERMINING PROTEIN MREC"/>
    <property type="match status" value="1"/>
</dbReference>
<evidence type="ECO:0000313" key="7">
    <source>
        <dbReference type="EMBL" id="ETW93442.1"/>
    </source>
</evidence>
<evidence type="ECO:0000313" key="8">
    <source>
        <dbReference type="Proteomes" id="UP000019141"/>
    </source>
</evidence>
<dbReference type="Pfam" id="PF04085">
    <property type="entry name" value="MreC"/>
    <property type="match status" value="1"/>
</dbReference>
<reference evidence="7 8" key="1">
    <citation type="journal article" date="2014" name="Nature">
        <title>An environmental bacterial taxon with a large and distinct metabolic repertoire.</title>
        <authorList>
            <person name="Wilson M.C."/>
            <person name="Mori T."/>
            <person name="Ruckert C."/>
            <person name="Uria A.R."/>
            <person name="Helf M.J."/>
            <person name="Takada K."/>
            <person name="Gernert C."/>
            <person name="Steffens U.A."/>
            <person name="Heycke N."/>
            <person name="Schmitt S."/>
            <person name="Rinke C."/>
            <person name="Helfrich E.J."/>
            <person name="Brachmann A.O."/>
            <person name="Gurgui C."/>
            <person name="Wakimoto T."/>
            <person name="Kracht M."/>
            <person name="Crusemann M."/>
            <person name="Hentschel U."/>
            <person name="Abe I."/>
            <person name="Matsunaga S."/>
            <person name="Kalinowski J."/>
            <person name="Takeyama H."/>
            <person name="Piel J."/>
        </authorList>
    </citation>
    <scope>NUCLEOTIDE SEQUENCE [LARGE SCALE GENOMIC DNA]</scope>
    <source>
        <strain evidence="8">TSY1</strain>
    </source>
</reference>
<name>W4L5W9_ENTF1</name>
<keyword evidence="5" id="KW-0175">Coiled coil</keyword>
<proteinExistence type="inferred from homology"/>
<dbReference type="Gene3D" id="2.40.10.340">
    <property type="entry name" value="Rod shape-determining protein MreC, domain 1"/>
    <property type="match status" value="1"/>
</dbReference>
<keyword evidence="3" id="KW-0133">Cell shape</keyword>
<dbReference type="EMBL" id="AZHW01001236">
    <property type="protein sequence ID" value="ETW93442.1"/>
    <property type="molecule type" value="Genomic_DNA"/>
</dbReference>
<evidence type="ECO:0000256" key="2">
    <source>
        <dbReference type="ARBA" id="ARBA00013855"/>
    </source>
</evidence>
<dbReference type="NCBIfam" id="TIGR00219">
    <property type="entry name" value="mreC"/>
    <property type="match status" value="1"/>
</dbReference>
<feature type="coiled-coil region" evidence="5">
    <location>
        <begin position="29"/>
        <end position="63"/>
    </location>
</feature>
<dbReference type="AlphaFoldDB" id="W4L5W9"/>
<evidence type="ECO:0000256" key="4">
    <source>
        <dbReference type="ARBA" id="ARBA00032089"/>
    </source>
</evidence>
<dbReference type="Gene3D" id="2.40.10.350">
    <property type="entry name" value="Rod shape-determining protein MreC, domain 2"/>
    <property type="match status" value="1"/>
</dbReference>
<dbReference type="Proteomes" id="UP000019141">
    <property type="component" value="Unassembled WGS sequence"/>
</dbReference>
<dbReference type="PANTHER" id="PTHR34138">
    <property type="entry name" value="CELL SHAPE-DETERMINING PROTEIN MREC"/>
    <property type="match status" value="1"/>
</dbReference>
<dbReference type="GO" id="GO:0008360">
    <property type="term" value="P:regulation of cell shape"/>
    <property type="evidence" value="ECO:0007669"/>
    <property type="project" value="UniProtKB-KW"/>
</dbReference>
<dbReference type="PIRSF" id="PIRSF038471">
    <property type="entry name" value="MreC"/>
    <property type="match status" value="1"/>
</dbReference>
<dbReference type="InterPro" id="IPR042175">
    <property type="entry name" value="Cell/Rod_MreC_2"/>
</dbReference>
<dbReference type="HOGENOM" id="CLU_042663_1_2_7"/>
<keyword evidence="8" id="KW-1185">Reference proteome</keyword>
<dbReference type="InterPro" id="IPR007221">
    <property type="entry name" value="MreC"/>
</dbReference>
<dbReference type="GO" id="GO:0005886">
    <property type="term" value="C:plasma membrane"/>
    <property type="evidence" value="ECO:0007669"/>
    <property type="project" value="TreeGrafter"/>
</dbReference>
<protein>
    <recommendedName>
        <fullName evidence="2">Cell shape-determining protein MreC</fullName>
    </recommendedName>
    <alternativeName>
        <fullName evidence="4">Cell shape protein MreC</fullName>
    </alternativeName>
</protein>
<sequence>MISVIMPLQALLAKGTRQVRDLWYGYIDLTQVRQDNIHLQQQVETLQGELNRYREAYMEQQRLRALLGFRSLSFPKAVPAEVLGVDPSLWSEASTINKGTAHNLQKDSAIVTHQGLVGHVVELAPRYATVLLLTDRRSAVDALVQRTRARGIVFGKSQDQLAFRYVSVRESVEVGDEIISSGLGDIYPKGLRIGTVTSVRPQHYGLFYEITLQPAVEFRKLEEVLALEP</sequence>
<evidence type="ECO:0000256" key="1">
    <source>
        <dbReference type="ARBA" id="ARBA00009369"/>
    </source>
</evidence>
<feature type="domain" description="Rod shape-determining protein MreC beta-barrel core" evidence="6">
    <location>
        <begin position="82"/>
        <end position="226"/>
    </location>
</feature>
<gene>
    <name evidence="7" type="ORF">ETSY1_39205</name>
</gene>
<evidence type="ECO:0000256" key="5">
    <source>
        <dbReference type="SAM" id="Coils"/>
    </source>
</evidence>
<comment type="caution">
    <text evidence="7">The sequence shown here is derived from an EMBL/GenBank/DDBJ whole genome shotgun (WGS) entry which is preliminary data.</text>
</comment>
<dbReference type="InterPro" id="IPR042177">
    <property type="entry name" value="Cell/Rod_1"/>
</dbReference>
<organism evidence="7 8">
    <name type="scientific">Entotheonella factor</name>
    <dbReference type="NCBI Taxonomy" id="1429438"/>
    <lineage>
        <taxon>Bacteria</taxon>
        <taxon>Pseudomonadati</taxon>
        <taxon>Nitrospinota/Tectimicrobiota group</taxon>
        <taxon>Candidatus Tectimicrobiota</taxon>
        <taxon>Candidatus Entotheonellia</taxon>
        <taxon>Candidatus Entotheonellales</taxon>
        <taxon>Candidatus Entotheonellaceae</taxon>
        <taxon>Candidatus Entotheonella</taxon>
    </lineage>
</organism>
<evidence type="ECO:0000256" key="3">
    <source>
        <dbReference type="ARBA" id="ARBA00022960"/>
    </source>
</evidence>
<comment type="similarity">
    <text evidence="1">Belongs to the MreC family.</text>
</comment>
<evidence type="ECO:0000259" key="6">
    <source>
        <dbReference type="Pfam" id="PF04085"/>
    </source>
</evidence>
<dbReference type="InterPro" id="IPR055342">
    <property type="entry name" value="MreC_beta-barrel_core"/>
</dbReference>
<accession>W4L5W9</accession>